<proteinExistence type="predicted"/>
<dbReference type="Proteomes" id="UP000663881">
    <property type="component" value="Unassembled WGS sequence"/>
</dbReference>
<dbReference type="InterPro" id="IPR037176">
    <property type="entry name" value="Osmotin/thaumatin-like_sf"/>
</dbReference>
<dbReference type="SUPFAM" id="SSF49870">
    <property type="entry name" value="Osmotin, thaumatin-like protein"/>
    <property type="match status" value="1"/>
</dbReference>
<dbReference type="Gene3D" id="2.60.110.10">
    <property type="entry name" value="Thaumatin"/>
    <property type="match status" value="1"/>
</dbReference>
<dbReference type="AlphaFoldDB" id="A0A819Z1E7"/>
<comment type="caution">
    <text evidence="1">The sequence shown here is derived from an EMBL/GenBank/DDBJ whole genome shotgun (WGS) entry which is preliminary data.</text>
</comment>
<accession>A0A819Z1E7</accession>
<organism evidence="1 2">
    <name type="scientific">Adineta steineri</name>
    <dbReference type="NCBI Taxonomy" id="433720"/>
    <lineage>
        <taxon>Eukaryota</taxon>
        <taxon>Metazoa</taxon>
        <taxon>Spiralia</taxon>
        <taxon>Gnathifera</taxon>
        <taxon>Rotifera</taxon>
        <taxon>Eurotatoria</taxon>
        <taxon>Bdelloidea</taxon>
        <taxon>Adinetida</taxon>
        <taxon>Adinetidae</taxon>
        <taxon>Adineta</taxon>
    </lineage>
</organism>
<dbReference type="EMBL" id="CAJOAY010007444">
    <property type="protein sequence ID" value="CAF4166593.1"/>
    <property type="molecule type" value="Genomic_DNA"/>
</dbReference>
<feature type="non-terminal residue" evidence="1">
    <location>
        <position position="77"/>
    </location>
</feature>
<name>A0A819Z1E7_9BILA</name>
<sequence length="77" mass="8531">MANTINVINRSNRSVNVGFFKNVAAYSPSFESEKSIELQPGENQSVELDNGWEGRVQKLTGASNDPATWAEIHFNAF</sequence>
<reference evidence="1" key="1">
    <citation type="submission" date="2021-02" db="EMBL/GenBank/DDBJ databases">
        <authorList>
            <person name="Nowell W R."/>
        </authorList>
    </citation>
    <scope>NUCLEOTIDE SEQUENCE</scope>
</reference>
<protein>
    <submittedName>
        <fullName evidence="1">Uncharacterized protein</fullName>
    </submittedName>
</protein>
<gene>
    <name evidence="1" type="ORF">OKA104_LOCUS39087</name>
</gene>
<evidence type="ECO:0000313" key="1">
    <source>
        <dbReference type="EMBL" id="CAF4166593.1"/>
    </source>
</evidence>
<evidence type="ECO:0000313" key="2">
    <source>
        <dbReference type="Proteomes" id="UP000663881"/>
    </source>
</evidence>